<dbReference type="EMBL" id="ML993592">
    <property type="protein sequence ID" value="KAF2167728.1"/>
    <property type="molecule type" value="Genomic_DNA"/>
</dbReference>
<evidence type="ECO:0000259" key="1">
    <source>
        <dbReference type="SMART" id="SM00256"/>
    </source>
</evidence>
<dbReference type="Pfam" id="PF00646">
    <property type="entry name" value="F-box"/>
    <property type="match status" value="1"/>
</dbReference>
<dbReference type="GeneID" id="54565717"/>
<dbReference type="InterPro" id="IPR001810">
    <property type="entry name" value="F-box_dom"/>
</dbReference>
<proteinExistence type="predicted"/>
<dbReference type="SMART" id="SM00256">
    <property type="entry name" value="FBOX"/>
    <property type="match status" value="1"/>
</dbReference>
<protein>
    <recommendedName>
        <fullName evidence="1">F-box domain-containing protein</fullName>
    </recommendedName>
</protein>
<gene>
    <name evidence="2" type="ORF">M409DRAFT_53702</name>
</gene>
<accession>A0A6A6CNC4</accession>
<reference evidence="2" key="1">
    <citation type="journal article" date="2020" name="Stud. Mycol.">
        <title>101 Dothideomycetes genomes: a test case for predicting lifestyles and emergence of pathogens.</title>
        <authorList>
            <person name="Haridas S."/>
            <person name="Albert R."/>
            <person name="Binder M."/>
            <person name="Bloem J."/>
            <person name="Labutti K."/>
            <person name="Salamov A."/>
            <person name="Andreopoulos B."/>
            <person name="Baker S."/>
            <person name="Barry K."/>
            <person name="Bills G."/>
            <person name="Bluhm B."/>
            <person name="Cannon C."/>
            <person name="Castanera R."/>
            <person name="Culley D."/>
            <person name="Daum C."/>
            <person name="Ezra D."/>
            <person name="Gonzalez J."/>
            <person name="Henrissat B."/>
            <person name="Kuo A."/>
            <person name="Liang C."/>
            <person name="Lipzen A."/>
            <person name="Lutzoni F."/>
            <person name="Magnuson J."/>
            <person name="Mondo S."/>
            <person name="Nolan M."/>
            <person name="Ohm R."/>
            <person name="Pangilinan J."/>
            <person name="Park H.-J."/>
            <person name="Ramirez L."/>
            <person name="Alfaro M."/>
            <person name="Sun H."/>
            <person name="Tritt A."/>
            <person name="Yoshinaga Y."/>
            <person name="Zwiers L.-H."/>
            <person name="Turgeon B."/>
            <person name="Goodwin S."/>
            <person name="Spatafora J."/>
            <person name="Crous P."/>
            <person name="Grigoriev I."/>
        </authorList>
    </citation>
    <scope>NUCLEOTIDE SEQUENCE</scope>
    <source>
        <strain evidence="2">ATCC 36951</strain>
    </source>
</reference>
<evidence type="ECO:0000313" key="3">
    <source>
        <dbReference type="Proteomes" id="UP000799537"/>
    </source>
</evidence>
<evidence type="ECO:0000313" key="2">
    <source>
        <dbReference type="EMBL" id="KAF2167728.1"/>
    </source>
</evidence>
<organism evidence="2 3">
    <name type="scientific">Zasmidium cellare ATCC 36951</name>
    <dbReference type="NCBI Taxonomy" id="1080233"/>
    <lineage>
        <taxon>Eukaryota</taxon>
        <taxon>Fungi</taxon>
        <taxon>Dikarya</taxon>
        <taxon>Ascomycota</taxon>
        <taxon>Pezizomycotina</taxon>
        <taxon>Dothideomycetes</taxon>
        <taxon>Dothideomycetidae</taxon>
        <taxon>Mycosphaerellales</taxon>
        <taxon>Mycosphaerellaceae</taxon>
        <taxon>Zasmidium</taxon>
    </lineage>
</organism>
<feature type="domain" description="F-box" evidence="1">
    <location>
        <begin position="19"/>
        <end position="57"/>
    </location>
</feature>
<dbReference type="Proteomes" id="UP000799537">
    <property type="component" value="Unassembled WGS sequence"/>
</dbReference>
<keyword evidence="3" id="KW-1185">Reference proteome</keyword>
<dbReference type="SUPFAM" id="SSF81383">
    <property type="entry name" value="F-box domain"/>
    <property type="match status" value="1"/>
</dbReference>
<sequence>MTTQTNTSYSARQQVFQATELMEHILLQLPWKDLFVCQSVSRQFRDAVMGSTLIQQKMFLLPVSPAPSSGLQICPALQRRPNRRRKDIFKHLPQEPEVICSIKPPTDGGDLTSSWSRLYLTNPPVKEIWAGLCWKVAGEDGAWGLGHYSGVRPIYDPEGFTIGKMLHATLRDERGRLDAEASWFAVGQEDEFMRGCGKKVLGVVEKLERSLGAKARFEAGTVRFLDTSM</sequence>
<name>A0A6A6CNC4_ZASCE</name>
<dbReference type="InterPro" id="IPR036047">
    <property type="entry name" value="F-box-like_dom_sf"/>
</dbReference>
<dbReference type="AlphaFoldDB" id="A0A6A6CNC4"/>
<dbReference type="OrthoDB" id="3800738at2759"/>
<dbReference type="RefSeq" id="XP_033668617.1">
    <property type="nucleotide sequence ID" value="XM_033812445.1"/>
</dbReference>